<gene>
    <name evidence="4" type="ORF">E3T53_10660</name>
</gene>
<dbReference type="OrthoDB" id="9770030at2"/>
<dbReference type="PROSITE" id="PS50206">
    <property type="entry name" value="RHODANESE_3"/>
    <property type="match status" value="2"/>
</dbReference>
<evidence type="ECO:0000256" key="2">
    <source>
        <dbReference type="ARBA" id="ARBA00022737"/>
    </source>
</evidence>
<accession>A0A4Y8KNQ6</accession>
<keyword evidence="2" id="KW-0677">Repeat</keyword>
<dbReference type="CDD" id="cd01449">
    <property type="entry name" value="TST_Repeat_2"/>
    <property type="match status" value="1"/>
</dbReference>
<dbReference type="RefSeq" id="WP_134174012.1">
    <property type="nucleotide sequence ID" value="NZ_SODI01000001.1"/>
</dbReference>
<dbReference type="InterPro" id="IPR036873">
    <property type="entry name" value="Rhodanese-like_dom_sf"/>
</dbReference>
<proteinExistence type="predicted"/>
<dbReference type="PANTHER" id="PTHR11364:SF27">
    <property type="entry name" value="SULFURTRANSFERASE"/>
    <property type="match status" value="1"/>
</dbReference>
<dbReference type="AlphaFoldDB" id="A0A4Y8KNQ6"/>
<sequence>MSLLITATELAHELAESDTVRILDVRWRLDRPDGHPEYLQGHIPGAVYVDLDTELASHGAATDGRHPLPSRQAIEDAARSWGINPGDSVVVYDDLNNFSAARAWWLLTYAGLGTVRLLDGSLRAWTAAGFELAAGEESIIPGTVELGWDQLPVTTLAEIAHLTETGVVLDARAPERYRGDVEPIDPRAGHIPGALNAPATANIDGDGRFLPGAQLREKYLAVGVQPQSPIAVYCGSGIVAAHDVVALMLAGFAPMLYPGSFSQWSNHPDLPVALGPTANGRVEHSRGEAPA</sequence>
<evidence type="ECO:0000256" key="1">
    <source>
        <dbReference type="ARBA" id="ARBA00022679"/>
    </source>
</evidence>
<feature type="domain" description="Rhodanese" evidence="3">
    <location>
        <begin position="16"/>
        <end position="134"/>
    </location>
</feature>
<dbReference type="Gene3D" id="3.40.250.10">
    <property type="entry name" value="Rhodanese-like domain"/>
    <property type="match status" value="2"/>
</dbReference>
<dbReference type="Pfam" id="PF00581">
    <property type="entry name" value="Rhodanese"/>
    <property type="match status" value="2"/>
</dbReference>
<dbReference type="InterPro" id="IPR045078">
    <property type="entry name" value="TST/MPST-like"/>
</dbReference>
<feature type="domain" description="Rhodanese" evidence="3">
    <location>
        <begin position="162"/>
        <end position="273"/>
    </location>
</feature>
<comment type="caution">
    <text evidence="4">The sequence shown here is derived from an EMBL/GenBank/DDBJ whole genome shotgun (WGS) entry which is preliminary data.</text>
</comment>
<dbReference type="InterPro" id="IPR001307">
    <property type="entry name" value="Thiosulphate_STrfase_CS"/>
</dbReference>
<dbReference type="SMART" id="SM00450">
    <property type="entry name" value="RHOD"/>
    <property type="match status" value="2"/>
</dbReference>
<evidence type="ECO:0000259" key="3">
    <source>
        <dbReference type="PROSITE" id="PS50206"/>
    </source>
</evidence>
<dbReference type="PROSITE" id="PS00380">
    <property type="entry name" value="RHODANESE_1"/>
    <property type="match status" value="1"/>
</dbReference>
<keyword evidence="5" id="KW-1185">Reference proteome</keyword>
<dbReference type="InterPro" id="IPR001763">
    <property type="entry name" value="Rhodanese-like_dom"/>
</dbReference>
<evidence type="ECO:0000313" key="5">
    <source>
        <dbReference type="Proteomes" id="UP000298218"/>
    </source>
</evidence>
<dbReference type="EMBL" id="SOHQ01000028">
    <property type="protein sequence ID" value="TFD78628.1"/>
    <property type="molecule type" value="Genomic_DNA"/>
</dbReference>
<evidence type="ECO:0000313" key="4">
    <source>
        <dbReference type="EMBL" id="TFD78628.1"/>
    </source>
</evidence>
<name>A0A4Y8KNQ6_9MICO</name>
<dbReference type="Proteomes" id="UP000298218">
    <property type="component" value="Unassembled WGS sequence"/>
</dbReference>
<organism evidence="4 5">
    <name type="scientific">Cryobacterium psychrophilum</name>
    <dbReference type="NCBI Taxonomy" id="41988"/>
    <lineage>
        <taxon>Bacteria</taxon>
        <taxon>Bacillati</taxon>
        <taxon>Actinomycetota</taxon>
        <taxon>Actinomycetes</taxon>
        <taxon>Micrococcales</taxon>
        <taxon>Microbacteriaceae</taxon>
        <taxon>Cryobacterium</taxon>
    </lineage>
</organism>
<reference evidence="4 5" key="1">
    <citation type="submission" date="2019-03" db="EMBL/GenBank/DDBJ databases">
        <title>Genomics of glacier-inhabiting Cryobacterium strains.</title>
        <authorList>
            <person name="Liu Q."/>
            <person name="Xin Y.-H."/>
        </authorList>
    </citation>
    <scope>NUCLEOTIDE SEQUENCE [LARGE SCALE GENOMIC DNA]</scope>
    <source>
        <strain evidence="4 5">CGMCC 1.4292</strain>
    </source>
</reference>
<dbReference type="PANTHER" id="PTHR11364">
    <property type="entry name" value="THIOSULFATE SULFERTANSFERASE"/>
    <property type="match status" value="1"/>
</dbReference>
<dbReference type="CDD" id="cd01448">
    <property type="entry name" value="TST_Repeat_1"/>
    <property type="match status" value="1"/>
</dbReference>
<keyword evidence="1 4" id="KW-0808">Transferase</keyword>
<dbReference type="SUPFAM" id="SSF52821">
    <property type="entry name" value="Rhodanese/Cell cycle control phosphatase"/>
    <property type="match status" value="2"/>
</dbReference>
<protein>
    <submittedName>
        <fullName evidence="4">Sulfurtransferase</fullName>
    </submittedName>
</protein>
<dbReference type="GO" id="GO:0004792">
    <property type="term" value="F:thiosulfate-cyanide sulfurtransferase activity"/>
    <property type="evidence" value="ECO:0007669"/>
    <property type="project" value="InterPro"/>
</dbReference>